<feature type="domain" description="HTH tetR-type" evidence="5">
    <location>
        <begin position="5"/>
        <end position="65"/>
    </location>
</feature>
<sequence>MTGTKDARARLLRAAEAMFYEQGIGNTGIDALTARAGVGKMSLYRHFAGKDELVAETLRQRDERHRAWLLPDEPGDPRDRLLGVFDRIADAIEGSGGTFRGCPFVKAVSELEDAGHPAWPVAREHKARLTSALVRLAAEAGAADAGRLAGDLLVLIDGAAVQGVIRQDAAPVRAARRMAALVIDDAMEAGRRVGTRVNDDAMEVE</sequence>
<evidence type="ECO:0000313" key="6">
    <source>
        <dbReference type="EMBL" id="GAA4633538.1"/>
    </source>
</evidence>
<protein>
    <submittedName>
        <fullName evidence="6">TetR/AcrR family transcriptional regulator</fullName>
    </submittedName>
</protein>
<evidence type="ECO:0000256" key="4">
    <source>
        <dbReference type="PROSITE-ProRule" id="PRU00335"/>
    </source>
</evidence>
<dbReference type="PRINTS" id="PR00455">
    <property type="entry name" value="HTHTETR"/>
</dbReference>
<dbReference type="PROSITE" id="PS50977">
    <property type="entry name" value="HTH_TETR_2"/>
    <property type="match status" value="1"/>
</dbReference>
<feature type="DNA-binding region" description="H-T-H motif" evidence="4">
    <location>
        <begin position="28"/>
        <end position="47"/>
    </location>
</feature>
<dbReference type="InterPro" id="IPR036271">
    <property type="entry name" value="Tet_transcr_reg_TetR-rel_C_sf"/>
</dbReference>
<dbReference type="PANTHER" id="PTHR47506:SF1">
    <property type="entry name" value="HTH-TYPE TRANSCRIPTIONAL REGULATOR YJDC"/>
    <property type="match status" value="1"/>
</dbReference>
<dbReference type="PANTHER" id="PTHR47506">
    <property type="entry name" value="TRANSCRIPTIONAL REGULATORY PROTEIN"/>
    <property type="match status" value="1"/>
</dbReference>
<evidence type="ECO:0000259" key="5">
    <source>
        <dbReference type="PROSITE" id="PS50977"/>
    </source>
</evidence>
<name>A0ABP8UKP5_9ACTN</name>
<keyword evidence="7" id="KW-1185">Reference proteome</keyword>
<dbReference type="SUPFAM" id="SSF46689">
    <property type="entry name" value="Homeodomain-like"/>
    <property type="match status" value="1"/>
</dbReference>
<evidence type="ECO:0000256" key="1">
    <source>
        <dbReference type="ARBA" id="ARBA00023015"/>
    </source>
</evidence>
<keyword evidence="2 4" id="KW-0238">DNA-binding</keyword>
<dbReference type="InterPro" id="IPR001647">
    <property type="entry name" value="HTH_TetR"/>
</dbReference>
<dbReference type="EMBL" id="BAABHK010000012">
    <property type="protein sequence ID" value="GAA4633538.1"/>
    <property type="molecule type" value="Genomic_DNA"/>
</dbReference>
<dbReference type="Pfam" id="PF00440">
    <property type="entry name" value="TetR_N"/>
    <property type="match status" value="1"/>
</dbReference>
<evidence type="ECO:0000256" key="3">
    <source>
        <dbReference type="ARBA" id="ARBA00023163"/>
    </source>
</evidence>
<dbReference type="Gene3D" id="1.10.357.10">
    <property type="entry name" value="Tetracycline Repressor, domain 2"/>
    <property type="match status" value="1"/>
</dbReference>
<evidence type="ECO:0000256" key="2">
    <source>
        <dbReference type="ARBA" id="ARBA00023125"/>
    </source>
</evidence>
<accession>A0ABP8UKP5</accession>
<evidence type="ECO:0000313" key="7">
    <source>
        <dbReference type="Proteomes" id="UP001501442"/>
    </source>
</evidence>
<gene>
    <name evidence="6" type="ORF">GCM10023196_071450</name>
</gene>
<organism evidence="6 7">
    <name type="scientific">Actinoallomurus vinaceus</name>
    <dbReference type="NCBI Taxonomy" id="1080074"/>
    <lineage>
        <taxon>Bacteria</taxon>
        <taxon>Bacillati</taxon>
        <taxon>Actinomycetota</taxon>
        <taxon>Actinomycetes</taxon>
        <taxon>Streptosporangiales</taxon>
        <taxon>Thermomonosporaceae</taxon>
        <taxon>Actinoallomurus</taxon>
    </lineage>
</organism>
<dbReference type="SUPFAM" id="SSF48498">
    <property type="entry name" value="Tetracyclin repressor-like, C-terminal domain"/>
    <property type="match status" value="1"/>
</dbReference>
<reference evidence="7" key="1">
    <citation type="journal article" date="2019" name="Int. J. Syst. Evol. Microbiol.">
        <title>The Global Catalogue of Microorganisms (GCM) 10K type strain sequencing project: providing services to taxonomists for standard genome sequencing and annotation.</title>
        <authorList>
            <consortium name="The Broad Institute Genomics Platform"/>
            <consortium name="The Broad Institute Genome Sequencing Center for Infectious Disease"/>
            <person name="Wu L."/>
            <person name="Ma J."/>
        </authorList>
    </citation>
    <scope>NUCLEOTIDE SEQUENCE [LARGE SCALE GENOMIC DNA]</scope>
    <source>
        <strain evidence="7">JCM 17939</strain>
    </source>
</reference>
<comment type="caution">
    <text evidence="6">The sequence shown here is derived from an EMBL/GenBank/DDBJ whole genome shotgun (WGS) entry which is preliminary data.</text>
</comment>
<dbReference type="InterPro" id="IPR009057">
    <property type="entry name" value="Homeodomain-like_sf"/>
</dbReference>
<dbReference type="Proteomes" id="UP001501442">
    <property type="component" value="Unassembled WGS sequence"/>
</dbReference>
<proteinExistence type="predicted"/>
<dbReference type="RefSeq" id="WP_345436533.1">
    <property type="nucleotide sequence ID" value="NZ_BAABHK010000012.1"/>
</dbReference>
<keyword evidence="1" id="KW-0805">Transcription regulation</keyword>
<keyword evidence="3" id="KW-0804">Transcription</keyword>